<keyword evidence="1" id="KW-0732">Signal</keyword>
<evidence type="ECO:0000256" key="1">
    <source>
        <dbReference type="SAM" id="SignalP"/>
    </source>
</evidence>
<keyword evidence="4" id="KW-1185">Reference proteome</keyword>
<dbReference type="Pfam" id="PF00497">
    <property type="entry name" value="SBP_bac_3"/>
    <property type="match status" value="1"/>
</dbReference>
<dbReference type="InterPro" id="IPR001638">
    <property type="entry name" value="Solute-binding_3/MltF_N"/>
</dbReference>
<dbReference type="PANTHER" id="PTHR38834:SF3">
    <property type="entry name" value="SOLUTE-BINDING PROTEIN FAMILY 3_N-TERMINAL DOMAIN-CONTAINING PROTEIN"/>
    <property type="match status" value="1"/>
</dbReference>
<feature type="signal peptide" evidence="1">
    <location>
        <begin position="1"/>
        <end position="21"/>
    </location>
</feature>
<evidence type="ECO:0000313" key="3">
    <source>
        <dbReference type="EMBL" id="MDT0583672.1"/>
    </source>
</evidence>
<reference evidence="3 4" key="1">
    <citation type="submission" date="2023-09" db="EMBL/GenBank/DDBJ databases">
        <authorList>
            <person name="Rey-Velasco X."/>
        </authorList>
    </citation>
    <scope>NUCLEOTIDE SEQUENCE [LARGE SCALE GENOMIC DNA]</scope>
    <source>
        <strain evidence="3 4">W409</strain>
    </source>
</reference>
<accession>A0AAW8R5H4</accession>
<gene>
    <name evidence="3" type="ORF">RM544_14075</name>
</gene>
<organism evidence="3 4">
    <name type="scientific">Brumicola blandensis</name>
    <dbReference type="NCBI Taxonomy" id="3075611"/>
    <lineage>
        <taxon>Bacteria</taxon>
        <taxon>Pseudomonadati</taxon>
        <taxon>Pseudomonadota</taxon>
        <taxon>Gammaproteobacteria</taxon>
        <taxon>Alteromonadales</taxon>
        <taxon>Alteromonadaceae</taxon>
        <taxon>Brumicola</taxon>
    </lineage>
</organism>
<dbReference type="Gene3D" id="3.40.190.10">
    <property type="entry name" value="Periplasmic binding protein-like II"/>
    <property type="match status" value="2"/>
</dbReference>
<sequence length="286" mass="31628">MISLLSKVLFVSLMHSVTALAVTKNTDTLTIYTEQFPPYNFEVNDRLVGINLELTKAACELAKIDCQFELYPWNRSMKLVQENPWSGIVSTAKTSERETMFEWVGPFSSSTNCLFKLSSRKDIVVNDIASAQQYILGGSTDNAYKEIREVLGFEEGKNLLLFNGKYGTLKPFAAGRVDLVVMSSFSISRQLNIAGLSLAEVTPVLEIDSRLLNGNYLALNKAVPKKIVSRLKIAMAQLFKDKAQAKIEAKYIGNVDLGEVSSSNEALWNACAKRQITEPAAIPINA</sequence>
<name>A0AAW8R5H4_9ALTE</name>
<evidence type="ECO:0000259" key="2">
    <source>
        <dbReference type="Pfam" id="PF00497"/>
    </source>
</evidence>
<feature type="domain" description="Solute-binding protein family 3/N-terminal" evidence="2">
    <location>
        <begin position="33"/>
        <end position="253"/>
    </location>
</feature>
<dbReference type="EMBL" id="JAVRIE010000006">
    <property type="protein sequence ID" value="MDT0583672.1"/>
    <property type="molecule type" value="Genomic_DNA"/>
</dbReference>
<comment type="caution">
    <text evidence="3">The sequence shown here is derived from an EMBL/GenBank/DDBJ whole genome shotgun (WGS) entry which is preliminary data.</text>
</comment>
<dbReference type="SUPFAM" id="SSF53850">
    <property type="entry name" value="Periplasmic binding protein-like II"/>
    <property type="match status" value="1"/>
</dbReference>
<feature type="chain" id="PRO_5043813013" evidence="1">
    <location>
        <begin position="22"/>
        <end position="286"/>
    </location>
</feature>
<protein>
    <submittedName>
        <fullName evidence="3">ABC transporter substrate-binding protein</fullName>
    </submittedName>
</protein>
<proteinExistence type="predicted"/>
<dbReference type="AlphaFoldDB" id="A0AAW8R5H4"/>
<dbReference type="RefSeq" id="WP_311362441.1">
    <property type="nucleotide sequence ID" value="NZ_JAVRIE010000006.1"/>
</dbReference>
<dbReference type="PANTHER" id="PTHR38834">
    <property type="entry name" value="PERIPLASMIC SUBSTRATE BINDING PROTEIN FAMILY 3"/>
    <property type="match status" value="1"/>
</dbReference>
<evidence type="ECO:0000313" key="4">
    <source>
        <dbReference type="Proteomes" id="UP001249020"/>
    </source>
</evidence>
<dbReference type="Proteomes" id="UP001249020">
    <property type="component" value="Unassembled WGS sequence"/>
</dbReference>